<protein>
    <recommendedName>
        <fullName evidence="4">Transmembrane protein</fullName>
    </recommendedName>
</protein>
<reference evidence="2" key="2">
    <citation type="submission" date="2020-11" db="EMBL/GenBank/DDBJ databases">
        <authorList>
            <person name="McCartney M.A."/>
            <person name="Auch B."/>
            <person name="Kono T."/>
            <person name="Mallez S."/>
            <person name="Becker A."/>
            <person name="Gohl D.M."/>
            <person name="Silverstein K.A.T."/>
            <person name="Koren S."/>
            <person name="Bechman K.B."/>
            <person name="Herman A."/>
            <person name="Abrahante J.E."/>
            <person name="Garbe J."/>
        </authorList>
    </citation>
    <scope>NUCLEOTIDE SEQUENCE</scope>
    <source>
        <strain evidence="2">Duluth1</strain>
        <tissue evidence="2">Whole animal</tissue>
    </source>
</reference>
<dbReference type="AlphaFoldDB" id="A0A9D3YCC2"/>
<evidence type="ECO:0008006" key="4">
    <source>
        <dbReference type="Google" id="ProtNLM"/>
    </source>
</evidence>
<organism evidence="2 3">
    <name type="scientific">Dreissena polymorpha</name>
    <name type="common">Zebra mussel</name>
    <name type="synonym">Mytilus polymorpha</name>
    <dbReference type="NCBI Taxonomy" id="45954"/>
    <lineage>
        <taxon>Eukaryota</taxon>
        <taxon>Metazoa</taxon>
        <taxon>Spiralia</taxon>
        <taxon>Lophotrochozoa</taxon>
        <taxon>Mollusca</taxon>
        <taxon>Bivalvia</taxon>
        <taxon>Autobranchia</taxon>
        <taxon>Heteroconchia</taxon>
        <taxon>Euheterodonta</taxon>
        <taxon>Imparidentia</taxon>
        <taxon>Neoheterodontei</taxon>
        <taxon>Myida</taxon>
        <taxon>Dreissenoidea</taxon>
        <taxon>Dreissenidae</taxon>
        <taxon>Dreissena</taxon>
    </lineage>
</organism>
<dbReference type="EMBL" id="JAIWYP010000016">
    <property type="protein sequence ID" value="KAH3697700.1"/>
    <property type="molecule type" value="Genomic_DNA"/>
</dbReference>
<keyword evidence="3" id="KW-1185">Reference proteome</keyword>
<keyword evidence="1" id="KW-1133">Transmembrane helix</keyword>
<keyword evidence="1" id="KW-0472">Membrane</keyword>
<gene>
    <name evidence="2" type="ORF">DPMN_085206</name>
</gene>
<feature type="transmembrane region" description="Helical" evidence="1">
    <location>
        <begin position="12"/>
        <end position="33"/>
    </location>
</feature>
<evidence type="ECO:0000313" key="2">
    <source>
        <dbReference type="EMBL" id="KAH3697700.1"/>
    </source>
</evidence>
<keyword evidence="1" id="KW-0812">Transmembrane</keyword>
<sequence>MTSRITEDAFGAMQYTIAVVFVYGVAVLGVFGLSHYSRQKRRRNGDNETDEFLKNYDEVRRVWEQRSRVGVVCQLLHSLHSQPGDSPSLQVHGPVLPSVNSLAFLPISFSQVNEERVPSVTDGQTSFEGQLLMVEPQDNKDPRTGTILGSSRRTYTTCRKCKTTFDPLAPFNKDCACLVLTEARVVEKLNMLPLGTKVADERRKSETMSCQEKRMSFKNLTLARKCSDGNTRDMDQTLV</sequence>
<name>A0A9D3YCC2_DREPO</name>
<comment type="caution">
    <text evidence="2">The sequence shown here is derived from an EMBL/GenBank/DDBJ whole genome shotgun (WGS) entry which is preliminary data.</text>
</comment>
<proteinExistence type="predicted"/>
<evidence type="ECO:0000256" key="1">
    <source>
        <dbReference type="SAM" id="Phobius"/>
    </source>
</evidence>
<reference evidence="2" key="1">
    <citation type="journal article" date="2019" name="bioRxiv">
        <title>The Genome of the Zebra Mussel, Dreissena polymorpha: A Resource for Invasive Species Research.</title>
        <authorList>
            <person name="McCartney M.A."/>
            <person name="Auch B."/>
            <person name="Kono T."/>
            <person name="Mallez S."/>
            <person name="Zhang Y."/>
            <person name="Obille A."/>
            <person name="Becker A."/>
            <person name="Abrahante J.E."/>
            <person name="Garbe J."/>
            <person name="Badalamenti J.P."/>
            <person name="Herman A."/>
            <person name="Mangelson H."/>
            <person name="Liachko I."/>
            <person name="Sullivan S."/>
            <person name="Sone E.D."/>
            <person name="Koren S."/>
            <person name="Silverstein K.A.T."/>
            <person name="Beckman K.B."/>
            <person name="Gohl D.M."/>
        </authorList>
    </citation>
    <scope>NUCLEOTIDE SEQUENCE</scope>
    <source>
        <strain evidence="2">Duluth1</strain>
        <tissue evidence="2">Whole animal</tissue>
    </source>
</reference>
<accession>A0A9D3YCC2</accession>
<dbReference type="Proteomes" id="UP000828390">
    <property type="component" value="Unassembled WGS sequence"/>
</dbReference>
<evidence type="ECO:0000313" key="3">
    <source>
        <dbReference type="Proteomes" id="UP000828390"/>
    </source>
</evidence>